<proteinExistence type="predicted"/>
<feature type="compositionally biased region" description="Polar residues" evidence="1">
    <location>
        <begin position="334"/>
        <end position="343"/>
    </location>
</feature>
<dbReference type="VEuPathDB" id="FungiDB:I303_02842"/>
<dbReference type="Proteomes" id="UP000078595">
    <property type="component" value="Chromosome 3"/>
</dbReference>
<evidence type="ECO:0000313" key="4">
    <source>
        <dbReference type="Proteomes" id="UP000078595"/>
    </source>
</evidence>
<gene>
    <name evidence="2" type="ORF">I303_02842</name>
    <name evidence="3" type="ORF">I303_102828</name>
</gene>
<dbReference type="KEGG" id="kdj:28966541"/>
<feature type="compositionally biased region" description="Basic and acidic residues" evidence="1">
    <location>
        <begin position="367"/>
        <end position="379"/>
    </location>
</feature>
<feature type="compositionally biased region" description="Low complexity" evidence="1">
    <location>
        <begin position="305"/>
        <end position="316"/>
    </location>
</feature>
<dbReference type="EMBL" id="CP144532">
    <property type="protein sequence ID" value="WWC60261.1"/>
    <property type="molecule type" value="Genomic_DNA"/>
</dbReference>
<protein>
    <submittedName>
        <fullName evidence="2">Uncharacterized protein</fullName>
    </submittedName>
</protein>
<evidence type="ECO:0000256" key="1">
    <source>
        <dbReference type="SAM" id="MobiDB-lite"/>
    </source>
</evidence>
<reference evidence="3" key="3">
    <citation type="submission" date="2024-02" db="EMBL/GenBank/DDBJ databases">
        <title>Comparative genomics of Cryptococcus and Kwoniella reveals pathogenesis evolution and contrasting modes of karyotype evolution via chromosome fusion or intercentromeric recombination.</title>
        <authorList>
            <person name="Coelho M.A."/>
            <person name="David-Palma M."/>
            <person name="Shea T."/>
            <person name="Bowers K."/>
            <person name="McGinley-Smith S."/>
            <person name="Mohammad A.W."/>
            <person name="Gnirke A."/>
            <person name="Yurkov A.M."/>
            <person name="Nowrousian M."/>
            <person name="Sun S."/>
            <person name="Cuomo C.A."/>
            <person name="Heitman J."/>
        </authorList>
    </citation>
    <scope>NUCLEOTIDE SEQUENCE</scope>
    <source>
        <strain evidence="3">CBS 10117</strain>
    </source>
</reference>
<organism evidence="2">
    <name type="scientific">Kwoniella dejecticola CBS 10117</name>
    <dbReference type="NCBI Taxonomy" id="1296121"/>
    <lineage>
        <taxon>Eukaryota</taxon>
        <taxon>Fungi</taxon>
        <taxon>Dikarya</taxon>
        <taxon>Basidiomycota</taxon>
        <taxon>Agaricomycotina</taxon>
        <taxon>Tremellomycetes</taxon>
        <taxon>Tremellales</taxon>
        <taxon>Cryptococcaceae</taxon>
        <taxon>Kwoniella</taxon>
    </lineage>
</organism>
<reference evidence="3" key="2">
    <citation type="submission" date="2013-07" db="EMBL/GenBank/DDBJ databases">
        <authorList>
            <consortium name="The Broad Institute Genome Sequencing Platform"/>
            <person name="Cuomo C."/>
            <person name="Litvintseva A."/>
            <person name="Chen Y."/>
            <person name="Heitman J."/>
            <person name="Sun S."/>
            <person name="Springer D."/>
            <person name="Dromer F."/>
            <person name="Young S.K."/>
            <person name="Zeng Q."/>
            <person name="Gargeya S."/>
            <person name="Fitzgerald M."/>
            <person name="Abouelleil A."/>
            <person name="Alvarado L."/>
            <person name="Berlin A.M."/>
            <person name="Chapman S.B."/>
            <person name="Dewar J."/>
            <person name="Goldberg J."/>
            <person name="Griggs A."/>
            <person name="Gujja S."/>
            <person name="Hansen M."/>
            <person name="Howarth C."/>
            <person name="Imamovic A."/>
            <person name="Larimer J."/>
            <person name="McCowan C."/>
            <person name="Murphy C."/>
            <person name="Pearson M."/>
            <person name="Priest M."/>
            <person name="Roberts A."/>
            <person name="Saif S."/>
            <person name="Shea T."/>
            <person name="Sykes S."/>
            <person name="Wortman J."/>
            <person name="Nusbaum C."/>
            <person name="Birren B."/>
        </authorList>
    </citation>
    <scope>NUCLEOTIDE SEQUENCE</scope>
    <source>
        <strain evidence="3">CBS 10117</strain>
    </source>
</reference>
<sequence>MTPNGPSPSPSPSPSPQLIFEALGAHLTPSPLLSHLPTTLRLFAHLQILSLKIQTEATRALTAHLKLARKLEKQGFDLREQVLQGALSEKDGHHVQDIRRSRQEASSRMLAFSIEFRRHHIVTLLITPKIPFGQIKRILDTYFPHLPPENEDKSNFVTVEKNPELYIRCMAPEHLSAYRHYETTITGWYDRAKILNEKGEPPLLYTDFSPDDKDNGQSRQATLCRNMLREAEKVLDDMSALQRIFSEGTITPPPQTLQGRPAASLEGLPEATGSYSAHRYAPAENGKERATKINGNPNGGPLKHPSTVTSPSVNPPENSGSPGKVHNGSPPPIYTSQIATQLGSPPVKLETSSPSTGSRIRGSPHVRRPEVTKQNDQTRRQTLPASMTVITPSTSISETASANRKRPRQSLPSTSGPDYTVPLRSFHFTGHGKQTEKEKQRQHLKPFSNSDMHRGKISKV</sequence>
<dbReference type="OrthoDB" id="2564895at2759"/>
<dbReference type="GeneID" id="28966541"/>
<feature type="compositionally biased region" description="Polar residues" evidence="1">
    <location>
        <begin position="380"/>
        <end position="402"/>
    </location>
</feature>
<evidence type="ECO:0000313" key="2">
    <source>
        <dbReference type="EMBL" id="OBR86826.1"/>
    </source>
</evidence>
<feature type="region of interest" description="Disordered" evidence="1">
    <location>
        <begin position="280"/>
        <end position="460"/>
    </location>
</feature>
<dbReference type="AlphaFoldDB" id="A0A1A6A9U3"/>
<dbReference type="RefSeq" id="XP_018264668.1">
    <property type="nucleotide sequence ID" value="XM_018406174.1"/>
</dbReference>
<keyword evidence="4" id="KW-1185">Reference proteome</keyword>
<name>A0A1A6A9U3_9TREE</name>
<accession>A0A1A6A9U3</accession>
<dbReference type="EMBL" id="KI894029">
    <property type="protein sequence ID" value="OBR86826.1"/>
    <property type="molecule type" value="Genomic_DNA"/>
</dbReference>
<evidence type="ECO:0000313" key="3">
    <source>
        <dbReference type="EMBL" id="WWC60261.1"/>
    </source>
</evidence>
<reference evidence="2" key="1">
    <citation type="submission" date="2013-07" db="EMBL/GenBank/DDBJ databases">
        <title>The Genome Sequence of Cryptococcus dejecticola CBS10117.</title>
        <authorList>
            <consortium name="The Broad Institute Genome Sequencing Platform"/>
            <person name="Cuomo C."/>
            <person name="Litvintseva A."/>
            <person name="Chen Y."/>
            <person name="Heitman J."/>
            <person name="Sun S."/>
            <person name="Springer D."/>
            <person name="Dromer F."/>
            <person name="Young S.K."/>
            <person name="Zeng Q."/>
            <person name="Gargeya S."/>
            <person name="Fitzgerald M."/>
            <person name="Abouelleil A."/>
            <person name="Alvarado L."/>
            <person name="Berlin A.M."/>
            <person name="Chapman S.B."/>
            <person name="Dewar J."/>
            <person name="Goldberg J."/>
            <person name="Griggs A."/>
            <person name="Gujja S."/>
            <person name="Hansen M."/>
            <person name="Howarth C."/>
            <person name="Imamovic A."/>
            <person name="Larimer J."/>
            <person name="McCowan C."/>
            <person name="Murphy C."/>
            <person name="Pearson M."/>
            <person name="Priest M."/>
            <person name="Roberts A."/>
            <person name="Saif S."/>
            <person name="Shea T."/>
            <person name="Sykes S."/>
            <person name="Wortman J."/>
            <person name="Nusbaum C."/>
            <person name="Birren B."/>
        </authorList>
    </citation>
    <scope>NUCLEOTIDE SEQUENCE [LARGE SCALE GENOMIC DNA]</scope>
    <source>
        <strain evidence="2">CBS 10117</strain>
    </source>
</reference>